<comment type="caution">
    <text evidence="2">The sequence shown here is derived from an EMBL/GenBank/DDBJ whole genome shotgun (WGS) entry which is preliminary data.</text>
</comment>
<dbReference type="GO" id="GO:0000107">
    <property type="term" value="F:imidazoleglycerol-phosphate synthase activity"/>
    <property type="evidence" value="ECO:0007669"/>
    <property type="project" value="TreeGrafter"/>
</dbReference>
<dbReference type="PANTHER" id="PTHR21235">
    <property type="entry name" value="IMIDAZOLE GLYCEROL PHOSPHATE SYNTHASE SUBUNIT HISF/H IGP SYNTHASE SUBUNIT HISF/H"/>
    <property type="match status" value="1"/>
</dbReference>
<dbReference type="PANTHER" id="PTHR21235:SF2">
    <property type="entry name" value="IMIDAZOLE GLYCEROL PHOSPHATE SYNTHASE HISHF"/>
    <property type="match status" value="1"/>
</dbReference>
<organism evidence="2 3">
    <name type="scientific">Dillenia turbinata</name>
    <dbReference type="NCBI Taxonomy" id="194707"/>
    <lineage>
        <taxon>Eukaryota</taxon>
        <taxon>Viridiplantae</taxon>
        <taxon>Streptophyta</taxon>
        <taxon>Embryophyta</taxon>
        <taxon>Tracheophyta</taxon>
        <taxon>Spermatophyta</taxon>
        <taxon>Magnoliopsida</taxon>
        <taxon>eudicotyledons</taxon>
        <taxon>Gunneridae</taxon>
        <taxon>Pentapetalae</taxon>
        <taxon>Dilleniales</taxon>
        <taxon>Dilleniaceae</taxon>
        <taxon>Dillenia</taxon>
    </lineage>
</organism>
<dbReference type="InterPro" id="IPR050064">
    <property type="entry name" value="IGPS_HisA/HisF"/>
</dbReference>
<dbReference type="SUPFAM" id="SSF51366">
    <property type="entry name" value="Ribulose-phoshate binding barrel"/>
    <property type="match status" value="1"/>
</dbReference>
<dbReference type="Proteomes" id="UP001370490">
    <property type="component" value="Unassembled WGS sequence"/>
</dbReference>
<reference evidence="2 3" key="1">
    <citation type="submission" date="2023-12" db="EMBL/GenBank/DDBJ databases">
        <title>A high-quality genome assembly for Dillenia turbinata (Dilleniales).</title>
        <authorList>
            <person name="Chanderbali A."/>
        </authorList>
    </citation>
    <scope>NUCLEOTIDE SEQUENCE [LARGE SCALE GENOMIC DNA]</scope>
    <source>
        <strain evidence="2">LSX21</strain>
        <tissue evidence="2">Leaf</tissue>
    </source>
</reference>
<accession>A0AAN8WFE7</accession>
<dbReference type="Gene3D" id="3.20.20.70">
    <property type="entry name" value="Aldolase class I"/>
    <property type="match status" value="1"/>
</dbReference>
<keyword evidence="1" id="KW-0028">Amino-acid biosynthesis</keyword>
<proteinExistence type="inferred from homology"/>
<dbReference type="GO" id="GO:0000105">
    <property type="term" value="P:L-histidine biosynthetic process"/>
    <property type="evidence" value="ECO:0007669"/>
    <property type="project" value="UniProtKB-KW"/>
</dbReference>
<evidence type="ECO:0000313" key="3">
    <source>
        <dbReference type="Proteomes" id="UP001370490"/>
    </source>
</evidence>
<dbReference type="SUPFAM" id="SSF52317">
    <property type="entry name" value="Class I glutamine amidotransferase-like"/>
    <property type="match status" value="1"/>
</dbReference>
<dbReference type="InterPro" id="IPR011060">
    <property type="entry name" value="RibuloseP-bd_barrel"/>
</dbReference>
<dbReference type="InterPro" id="IPR013785">
    <property type="entry name" value="Aldolase_TIM"/>
</dbReference>
<dbReference type="EMBL" id="JBAMMX010000001">
    <property type="protein sequence ID" value="KAK6946961.1"/>
    <property type="molecule type" value="Genomic_DNA"/>
</dbReference>
<dbReference type="AlphaFoldDB" id="A0AAN8WFE7"/>
<sequence length="217" mass="23332">MAARLLGSSQMMNAASSYSSSSSRMFVHHDNTDRKNVTFKSTNFSIRAHSSSSAGESVVTLLYYGAGNVRSVRNAIRLLGYDIKDVNAPEDILSANRLIFPGVGAFALAMDVLNHNGWVPNGKGFDLDLIRLISDAVSIPVIASSGAGAVEHFSDVFKKTNASAALAAGIFHREEIPIRSVKEHLVKEGVADSLLQNVQAEKVAAIRDKTKDMEIVV</sequence>
<name>A0AAN8WFE7_9MAGN</name>
<evidence type="ECO:0000313" key="2">
    <source>
        <dbReference type="EMBL" id="KAK6946961.1"/>
    </source>
</evidence>
<comment type="similarity">
    <text evidence="1">Belongs to the HisA/HisF family.</text>
</comment>
<dbReference type="InterPro" id="IPR006062">
    <property type="entry name" value="His_biosynth"/>
</dbReference>
<keyword evidence="1" id="KW-0368">Histidine biosynthesis</keyword>
<dbReference type="Pfam" id="PF00977">
    <property type="entry name" value="His_biosynth"/>
    <property type="match status" value="1"/>
</dbReference>
<dbReference type="Gene3D" id="3.40.50.880">
    <property type="match status" value="1"/>
</dbReference>
<dbReference type="InterPro" id="IPR029062">
    <property type="entry name" value="Class_I_gatase-like"/>
</dbReference>
<evidence type="ECO:0000256" key="1">
    <source>
        <dbReference type="RuleBase" id="RU003657"/>
    </source>
</evidence>
<protein>
    <submittedName>
        <fullName evidence="2">Histidine biosynthesis protein</fullName>
    </submittedName>
</protein>
<gene>
    <name evidence="2" type="ORF">RJ641_000434</name>
</gene>
<keyword evidence="3" id="KW-1185">Reference proteome</keyword>